<dbReference type="SUPFAM" id="SSF52518">
    <property type="entry name" value="Thiamin diphosphate-binding fold (THDP-binding)"/>
    <property type="match status" value="1"/>
</dbReference>
<name>A0AAD5WH15_PARTN</name>
<proteinExistence type="inferred from homology"/>
<dbReference type="GO" id="GO:0030976">
    <property type="term" value="F:thiamine pyrophosphate binding"/>
    <property type="evidence" value="ECO:0007669"/>
    <property type="project" value="InterPro"/>
</dbReference>
<evidence type="ECO:0000256" key="4">
    <source>
        <dbReference type="ARBA" id="ARBA00023002"/>
    </source>
</evidence>
<dbReference type="EMBL" id="JAHQIW010006652">
    <property type="protein sequence ID" value="KAJ1369665.1"/>
    <property type="molecule type" value="Genomic_DNA"/>
</dbReference>
<reference evidence="7" key="1">
    <citation type="submission" date="2021-06" db="EMBL/GenBank/DDBJ databases">
        <title>Parelaphostrongylus tenuis whole genome reference sequence.</title>
        <authorList>
            <person name="Garwood T.J."/>
            <person name="Larsen P.A."/>
            <person name="Fountain-Jones N.M."/>
            <person name="Garbe J.R."/>
            <person name="Macchietto M.G."/>
            <person name="Kania S.A."/>
            <person name="Gerhold R.W."/>
            <person name="Richards J.E."/>
            <person name="Wolf T.M."/>
        </authorList>
    </citation>
    <scope>NUCLEOTIDE SEQUENCE</scope>
    <source>
        <strain evidence="7">MNPRO001-30</strain>
        <tissue evidence="7">Meninges</tissue>
    </source>
</reference>
<organism evidence="7 8">
    <name type="scientific">Parelaphostrongylus tenuis</name>
    <name type="common">Meningeal worm</name>
    <dbReference type="NCBI Taxonomy" id="148309"/>
    <lineage>
        <taxon>Eukaryota</taxon>
        <taxon>Metazoa</taxon>
        <taxon>Ecdysozoa</taxon>
        <taxon>Nematoda</taxon>
        <taxon>Chromadorea</taxon>
        <taxon>Rhabditida</taxon>
        <taxon>Rhabditina</taxon>
        <taxon>Rhabditomorpha</taxon>
        <taxon>Strongyloidea</taxon>
        <taxon>Metastrongylidae</taxon>
        <taxon>Parelaphostrongylus</taxon>
    </lineage>
</organism>
<dbReference type="GO" id="GO:0016624">
    <property type="term" value="F:oxidoreductase activity, acting on the aldehyde or oxo group of donors, disulfide as acceptor"/>
    <property type="evidence" value="ECO:0007669"/>
    <property type="project" value="InterPro"/>
</dbReference>
<evidence type="ECO:0000256" key="1">
    <source>
        <dbReference type="ARBA" id="ARBA00001964"/>
    </source>
</evidence>
<comment type="caution">
    <text evidence="7">The sequence shown here is derived from an EMBL/GenBank/DDBJ whole genome shotgun (WGS) entry which is preliminary data.</text>
</comment>
<protein>
    <submittedName>
        <fullName evidence="7">2-oxoglutarate dehydrogenase E1 component DHKTD1 mitochondrial</fullName>
    </submittedName>
</protein>
<dbReference type="InterPro" id="IPR001017">
    <property type="entry name" value="DH_E1"/>
</dbReference>
<evidence type="ECO:0000259" key="6">
    <source>
        <dbReference type="Pfam" id="PF00676"/>
    </source>
</evidence>
<feature type="domain" description="Dehydrogenase E1 component" evidence="6">
    <location>
        <begin position="24"/>
        <end position="155"/>
    </location>
</feature>
<dbReference type="AlphaFoldDB" id="A0AAD5WH15"/>
<evidence type="ECO:0000313" key="7">
    <source>
        <dbReference type="EMBL" id="KAJ1369665.1"/>
    </source>
</evidence>
<accession>A0AAD5WH15</accession>
<comment type="cofactor">
    <cofactor evidence="1">
        <name>thiamine diphosphate</name>
        <dbReference type="ChEBI" id="CHEBI:58937"/>
    </cofactor>
</comment>
<dbReference type="Gene3D" id="3.40.50.970">
    <property type="match status" value="1"/>
</dbReference>
<keyword evidence="5" id="KW-0786">Thiamine pyrophosphate</keyword>
<keyword evidence="4" id="KW-0560">Oxidoreductase</keyword>
<sequence>MFGFFSEVFDSAPEKDLKQIFIGIAHRGRLNLLSEMMQFPVVQMFRKMRGKPEFPENVQGSGDVLSHLTSSFDHQCPEGTVHISMLPNPSHLEAVNPVAMGKARARARSLGVGDYSKDRAARVGDGVLTVLVHGDGAFTGQGIVWESISLSRAPHFGLVALFI</sequence>
<dbReference type="InterPro" id="IPR029061">
    <property type="entry name" value="THDP-binding"/>
</dbReference>
<dbReference type="Pfam" id="PF00676">
    <property type="entry name" value="E1_dh"/>
    <property type="match status" value="1"/>
</dbReference>
<keyword evidence="3" id="KW-0809">Transit peptide</keyword>
<keyword evidence="8" id="KW-1185">Reference proteome</keyword>
<dbReference type="Proteomes" id="UP001196413">
    <property type="component" value="Unassembled WGS sequence"/>
</dbReference>
<evidence type="ECO:0000256" key="5">
    <source>
        <dbReference type="ARBA" id="ARBA00023052"/>
    </source>
</evidence>
<dbReference type="InterPro" id="IPR011603">
    <property type="entry name" value="2oxoglutarate_DH_E1"/>
</dbReference>
<dbReference type="PANTHER" id="PTHR23152">
    <property type="entry name" value="2-OXOGLUTARATE DEHYDROGENASE"/>
    <property type="match status" value="1"/>
</dbReference>
<evidence type="ECO:0000256" key="3">
    <source>
        <dbReference type="ARBA" id="ARBA00022946"/>
    </source>
</evidence>
<comment type="similarity">
    <text evidence="2">Belongs to the alpha-ketoglutarate dehydrogenase family.</text>
</comment>
<evidence type="ECO:0000256" key="2">
    <source>
        <dbReference type="ARBA" id="ARBA00006936"/>
    </source>
</evidence>
<gene>
    <name evidence="7" type="primary">OGDH2_1</name>
    <name evidence="7" type="ORF">KIN20_031177</name>
</gene>
<dbReference type="PANTHER" id="PTHR23152:SF4">
    <property type="entry name" value="2-OXOADIPATE DEHYDROGENASE COMPLEX COMPONENT E1"/>
    <property type="match status" value="1"/>
</dbReference>
<evidence type="ECO:0000313" key="8">
    <source>
        <dbReference type="Proteomes" id="UP001196413"/>
    </source>
</evidence>